<dbReference type="CDD" id="cd06222">
    <property type="entry name" value="RNase_H_like"/>
    <property type="match status" value="1"/>
</dbReference>
<dbReference type="Proteomes" id="UP001472677">
    <property type="component" value="Unassembled WGS sequence"/>
</dbReference>
<dbReference type="InterPro" id="IPR052929">
    <property type="entry name" value="RNase_H-like_EbsB-rel"/>
</dbReference>
<dbReference type="Gene3D" id="3.30.420.10">
    <property type="entry name" value="Ribonuclease H-like superfamily/Ribonuclease H"/>
    <property type="match status" value="1"/>
</dbReference>
<feature type="domain" description="RNase H type-1" evidence="1">
    <location>
        <begin position="91"/>
        <end position="174"/>
    </location>
</feature>
<dbReference type="InterPro" id="IPR012337">
    <property type="entry name" value="RNaseH-like_sf"/>
</dbReference>
<dbReference type="Pfam" id="PF13456">
    <property type="entry name" value="RVT_3"/>
    <property type="match status" value="1"/>
</dbReference>
<dbReference type="EMBL" id="JBBPBM010000001">
    <property type="protein sequence ID" value="KAK8601045.1"/>
    <property type="molecule type" value="Genomic_DNA"/>
</dbReference>
<sequence length="202" mass="22763">MAPLASYFVSLSDNNRRLLMVTYWSIWFSRNKLVHEGIKISVHEASPFITAFLREQDIVGIPTCHVAVPDIYFRCYRENSHGLIMAACASHHSNVAEAIACKQAVQFAKELRFSNVVVEGDSLTMFKKINSCAPDRSVVASIVFDIKELSLDFHSIIFVRRDANNAAHVLARECRSIQNPCYWIEEAPVGTNVASEVNRVFL</sequence>
<dbReference type="PANTHER" id="PTHR47074">
    <property type="entry name" value="BNAC02G40300D PROTEIN"/>
    <property type="match status" value="1"/>
</dbReference>
<dbReference type="SUPFAM" id="SSF53098">
    <property type="entry name" value="Ribonuclease H-like"/>
    <property type="match status" value="1"/>
</dbReference>
<dbReference type="InterPro" id="IPR036397">
    <property type="entry name" value="RNaseH_sf"/>
</dbReference>
<dbReference type="InterPro" id="IPR044730">
    <property type="entry name" value="RNase_H-like_dom_plant"/>
</dbReference>
<evidence type="ECO:0000259" key="1">
    <source>
        <dbReference type="Pfam" id="PF13456"/>
    </source>
</evidence>
<dbReference type="PANTHER" id="PTHR47074:SF61">
    <property type="entry name" value="RNASE H TYPE-1 DOMAIN-CONTAINING PROTEIN"/>
    <property type="match status" value="1"/>
</dbReference>
<reference evidence="2 3" key="1">
    <citation type="journal article" date="2024" name="G3 (Bethesda)">
        <title>Genome assembly of Hibiscus sabdariffa L. provides insights into metabolisms of medicinal natural products.</title>
        <authorList>
            <person name="Kim T."/>
        </authorList>
    </citation>
    <scope>NUCLEOTIDE SEQUENCE [LARGE SCALE GENOMIC DNA]</scope>
    <source>
        <strain evidence="2">TK-2024</strain>
        <tissue evidence="2">Old leaves</tissue>
    </source>
</reference>
<comment type="caution">
    <text evidence="2">The sequence shown here is derived from an EMBL/GenBank/DDBJ whole genome shotgun (WGS) entry which is preliminary data.</text>
</comment>
<evidence type="ECO:0000313" key="2">
    <source>
        <dbReference type="EMBL" id="KAK8601045.1"/>
    </source>
</evidence>
<evidence type="ECO:0000313" key="3">
    <source>
        <dbReference type="Proteomes" id="UP001472677"/>
    </source>
</evidence>
<organism evidence="2 3">
    <name type="scientific">Hibiscus sabdariffa</name>
    <name type="common">roselle</name>
    <dbReference type="NCBI Taxonomy" id="183260"/>
    <lineage>
        <taxon>Eukaryota</taxon>
        <taxon>Viridiplantae</taxon>
        <taxon>Streptophyta</taxon>
        <taxon>Embryophyta</taxon>
        <taxon>Tracheophyta</taxon>
        <taxon>Spermatophyta</taxon>
        <taxon>Magnoliopsida</taxon>
        <taxon>eudicotyledons</taxon>
        <taxon>Gunneridae</taxon>
        <taxon>Pentapetalae</taxon>
        <taxon>rosids</taxon>
        <taxon>malvids</taxon>
        <taxon>Malvales</taxon>
        <taxon>Malvaceae</taxon>
        <taxon>Malvoideae</taxon>
        <taxon>Hibiscus</taxon>
    </lineage>
</organism>
<protein>
    <recommendedName>
        <fullName evidence="1">RNase H type-1 domain-containing protein</fullName>
    </recommendedName>
</protein>
<gene>
    <name evidence="2" type="ORF">V6N12_050890</name>
</gene>
<accession>A0ABR2GE12</accession>
<proteinExistence type="predicted"/>
<name>A0ABR2GE12_9ROSI</name>
<keyword evidence="3" id="KW-1185">Reference proteome</keyword>
<dbReference type="InterPro" id="IPR002156">
    <property type="entry name" value="RNaseH_domain"/>
</dbReference>